<evidence type="ECO:0000256" key="5">
    <source>
        <dbReference type="ARBA" id="ARBA00023163"/>
    </source>
</evidence>
<evidence type="ECO:0000259" key="7">
    <source>
        <dbReference type="Pfam" id="PF04545"/>
    </source>
</evidence>
<protein>
    <recommendedName>
        <fullName evidence="10">RNA polymerase subunit sigma-24</fullName>
    </recommendedName>
</protein>
<evidence type="ECO:0000256" key="3">
    <source>
        <dbReference type="ARBA" id="ARBA00023082"/>
    </source>
</evidence>
<evidence type="ECO:0000313" key="8">
    <source>
        <dbReference type="EMBL" id="OAI15918.1"/>
    </source>
</evidence>
<evidence type="ECO:0000256" key="2">
    <source>
        <dbReference type="ARBA" id="ARBA00023015"/>
    </source>
</evidence>
<dbReference type="OrthoDB" id="9797134at2"/>
<dbReference type="GO" id="GO:0006352">
    <property type="term" value="P:DNA-templated transcription initiation"/>
    <property type="evidence" value="ECO:0007669"/>
    <property type="project" value="InterPro"/>
</dbReference>
<dbReference type="GO" id="GO:0003677">
    <property type="term" value="F:DNA binding"/>
    <property type="evidence" value="ECO:0007669"/>
    <property type="project" value="UniProtKB-KW"/>
</dbReference>
<organism evidence="8 9">
    <name type="scientific">Methylomonas koyamae</name>
    <dbReference type="NCBI Taxonomy" id="702114"/>
    <lineage>
        <taxon>Bacteria</taxon>
        <taxon>Pseudomonadati</taxon>
        <taxon>Pseudomonadota</taxon>
        <taxon>Gammaproteobacteria</taxon>
        <taxon>Methylococcales</taxon>
        <taxon>Methylococcaceae</taxon>
        <taxon>Methylomonas</taxon>
    </lineage>
</organism>
<gene>
    <name evidence="8" type="ORF">A1355_10445</name>
</gene>
<dbReference type="SUPFAM" id="SSF88946">
    <property type="entry name" value="Sigma2 domain of RNA polymerase sigma factors"/>
    <property type="match status" value="1"/>
</dbReference>
<dbReference type="GO" id="GO:0016987">
    <property type="term" value="F:sigma factor activity"/>
    <property type="evidence" value="ECO:0007669"/>
    <property type="project" value="UniProtKB-KW"/>
</dbReference>
<keyword evidence="4" id="KW-0238">DNA-binding</keyword>
<dbReference type="NCBIfam" id="TIGR02937">
    <property type="entry name" value="sigma70-ECF"/>
    <property type="match status" value="1"/>
</dbReference>
<keyword evidence="9" id="KW-1185">Reference proteome</keyword>
<dbReference type="Proteomes" id="UP000077628">
    <property type="component" value="Unassembled WGS sequence"/>
</dbReference>
<dbReference type="PANTHER" id="PTHR43133">
    <property type="entry name" value="RNA POLYMERASE ECF-TYPE SIGMA FACTO"/>
    <property type="match status" value="1"/>
</dbReference>
<dbReference type="SUPFAM" id="SSF88659">
    <property type="entry name" value="Sigma3 and sigma4 domains of RNA polymerase sigma factors"/>
    <property type="match status" value="1"/>
</dbReference>
<proteinExistence type="inferred from homology"/>
<feature type="domain" description="RNA polymerase sigma-70 region 2" evidence="6">
    <location>
        <begin position="31"/>
        <end position="97"/>
    </location>
</feature>
<reference evidence="9" key="1">
    <citation type="submission" date="2016-03" db="EMBL/GenBank/DDBJ databases">
        <authorList>
            <person name="Heylen K."/>
            <person name="De Vos P."/>
            <person name="Vekeman B."/>
        </authorList>
    </citation>
    <scope>NUCLEOTIDE SEQUENCE [LARGE SCALE GENOMIC DNA]</scope>
    <source>
        <strain evidence="9">R-45383</strain>
    </source>
</reference>
<feature type="domain" description="RNA polymerase sigma-70 region 4" evidence="7">
    <location>
        <begin position="135"/>
        <end position="183"/>
    </location>
</feature>
<dbReference type="Pfam" id="PF04542">
    <property type="entry name" value="Sigma70_r2"/>
    <property type="match status" value="1"/>
</dbReference>
<evidence type="ECO:0000256" key="1">
    <source>
        <dbReference type="ARBA" id="ARBA00010641"/>
    </source>
</evidence>
<comment type="caution">
    <text evidence="8">The sequence shown here is derived from an EMBL/GenBank/DDBJ whole genome shotgun (WGS) entry which is preliminary data.</text>
</comment>
<dbReference type="InterPro" id="IPR007630">
    <property type="entry name" value="RNA_pol_sigma70_r4"/>
</dbReference>
<dbReference type="STRING" id="702114.A1355_10445"/>
<evidence type="ECO:0000256" key="4">
    <source>
        <dbReference type="ARBA" id="ARBA00023125"/>
    </source>
</evidence>
<keyword evidence="5" id="KW-0804">Transcription</keyword>
<comment type="similarity">
    <text evidence="1">Belongs to the sigma-70 factor family. ECF subfamily.</text>
</comment>
<dbReference type="InterPro" id="IPR013325">
    <property type="entry name" value="RNA_pol_sigma_r2"/>
</dbReference>
<name>A0A177NCY5_9GAMM</name>
<dbReference type="Gene3D" id="1.10.10.10">
    <property type="entry name" value="Winged helix-like DNA-binding domain superfamily/Winged helix DNA-binding domain"/>
    <property type="match status" value="1"/>
</dbReference>
<dbReference type="InterPro" id="IPR036388">
    <property type="entry name" value="WH-like_DNA-bd_sf"/>
</dbReference>
<dbReference type="EMBL" id="LUUK01000190">
    <property type="protein sequence ID" value="OAI15918.1"/>
    <property type="molecule type" value="Genomic_DNA"/>
</dbReference>
<dbReference type="InterPro" id="IPR007627">
    <property type="entry name" value="RNA_pol_sigma70_r2"/>
</dbReference>
<evidence type="ECO:0000259" key="6">
    <source>
        <dbReference type="Pfam" id="PF04542"/>
    </source>
</evidence>
<dbReference type="PANTHER" id="PTHR43133:SF63">
    <property type="entry name" value="RNA POLYMERASE SIGMA FACTOR FECI-RELATED"/>
    <property type="match status" value="1"/>
</dbReference>
<dbReference type="RefSeq" id="WP_064030573.1">
    <property type="nucleotide sequence ID" value="NZ_LUUK01000190.1"/>
</dbReference>
<evidence type="ECO:0008006" key="10">
    <source>
        <dbReference type="Google" id="ProtNLM"/>
    </source>
</evidence>
<dbReference type="InterPro" id="IPR039425">
    <property type="entry name" value="RNA_pol_sigma-70-like"/>
</dbReference>
<accession>A0A177NCY5</accession>
<keyword evidence="3" id="KW-0731">Sigma factor</keyword>
<sequence>MNKTIAIDEPLTWPTETAAAVSINPSLVGKLYDDHYQDLQRYLRRHCPDRESMEVILQEVYLKLLEMDDLSAIQTPGAYLNRLARNLLIDHYRRRQREGGHWVNDSEEIWENADAGFDHETDLHYRQQLETYERLLQQLPPPIPDVVYLNRYQGVSLEQIAKRYGKSKSWVEKTIAKALLYCRQRMQDF</sequence>
<dbReference type="InterPro" id="IPR013324">
    <property type="entry name" value="RNA_pol_sigma_r3/r4-like"/>
</dbReference>
<dbReference type="InterPro" id="IPR014284">
    <property type="entry name" value="RNA_pol_sigma-70_dom"/>
</dbReference>
<dbReference type="AlphaFoldDB" id="A0A177NCY5"/>
<evidence type="ECO:0000313" key="9">
    <source>
        <dbReference type="Proteomes" id="UP000077628"/>
    </source>
</evidence>
<dbReference type="Gene3D" id="1.10.1740.10">
    <property type="match status" value="1"/>
</dbReference>
<keyword evidence="2" id="KW-0805">Transcription regulation</keyword>
<dbReference type="Pfam" id="PF04545">
    <property type="entry name" value="Sigma70_r4"/>
    <property type="match status" value="1"/>
</dbReference>